<evidence type="ECO:0000256" key="2">
    <source>
        <dbReference type="ARBA" id="ARBA00022598"/>
    </source>
</evidence>
<dbReference type="InterPro" id="IPR042099">
    <property type="entry name" value="ANL_N_sf"/>
</dbReference>
<dbReference type="PANTHER" id="PTHR24096:SF149">
    <property type="entry name" value="AMP-BINDING DOMAIN-CONTAINING PROTEIN-RELATED"/>
    <property type="match status" value="1"/>
</dbReference>
<dbReference type="FunFam" id="3.30.300.30:FF:000007">
    <property type="entry name" value="4-coumarate--CoA ligase 2"/>
    <property type="match status" value="1"/>
</dbReference>
<dbReference type="InterPro" id="IPR045851">
    <property type="entry name" value="AMP-bd_C_sf"/>
</dbReference>
<dbReference type="Proteomes" id="UP000053789">
    <property type="component" value="Unassembled WGS sequence"/>
</dbReference>
<dbReference type="GeneID" id="27699608"/>
<dbReference type="OrthoDB" id="4136000at2759"/>
<evidence type="ECO:0000313" key="4">
    <source>
        <dbReference type="EMBL" id="KIW92831.1"/>
    </source>
</evidence>
<dbReference type="Pfam" id="PF13193">
    <property type="entry name" value="AMP-binding_C"/>
    <property type="match status" value="1"/>
</dbReference>
<proteinExistence type="inferred from homology"/>
<comment type="similarity">
    <text evidence="1">Belongs to the ATP-dependent AMP-binding enzyme family.</text>
</comment>
<sequence length="190" mass="20976">MTIRFVDDSLQEVAPGTPGEICVSCPTIMMGYKDNEKATQESFLEPGWYRTGDIGYLDKSGYLIIVDRIKDVIKYKGFQVSPSELEEIIGRHPHVHDVGVVATWADSEATELPRAFVVADPGVAVSAYPRLADEICKLVADQVAGYKRLRGGVRFVDSLPRNPTGKLLRRQLRDEQERGEGAGGQLKGKI</sequence>
<feature type="domain" description="AMP-binding enzyme C-terminal" evidence="3">
    <location>
        <begin position="84"/>
        <end position="166"/>
    </location>
</feature>
<reference evidence="4" key="1">
    <citation type="submission" date="2015-01" db="EMBL/GenBank/DDBJ databases">
        <title>The Genome Sequence of Cladophialophora bantiana CBS 173.52.</title>
        <authorList>
            <consortium name="The Broad Institute Genomics Platform"/>
            <person name="Cuomo C."/>
            <person name="de Hoog S."/>
            <person name="Gorbushina A."/>
            <person name="Stielow B."/>
            <person name="Teixiera M."/>
            <person name="Abouelleil A."/>
            <person name="Chapman S.B."/>
            <person name="Priest M."/>
            <person name="Young S.K."/>
            <person name="Wortman J."/>
            <person name="Nusbaum C."/>
            <person name="Birren B."/>
        </authorList>
    </citation>
    <scope>NUCLEOTIDE SEQUENCE [LARGE SCALE GENOMIC DNA]</scope>
    <source>
        <strain evidence="4">CBS 173.52</strain>
    </source>
</reference>
<name>A0A0D2ESH6_CLAB1</name>
<dbReference type="AlphaFoldDB" id="A0A0D2ESH6"/>
<dbReference type="SUPFAM" id="SSF56801">
    <property type="entry name" value="Acetyl-CoA synthetase-like"/>
    <property type="match status" value="1"/>
</dbReference>
<dbReference type="Gene3D" id="3.40.50.12780">
    <property type="entry name" value="N-terminal domain of ligase-like"/>
    <property type="match status" value="1"/>
</dbReference>
<evidence type="ECO:0000256" key="1">
    <source>
        <dbReference type="ARBA" id="ARBA00006432"/>
    </source>
</evidence>
<organism evidence="4 5">
    <name type="scientific">Cladophialophora bantiana (strain ATCC 10958 / CBS 173.52 / CDC B-1940 / NIH 8579)</name>
    <name type="common">Xylohypha bantiana</name>
    <dbReference type="NCBI Taxonomy" id="1442370"/>
    <lineage>
        <taxon>Eukaryota</taxon>
        <taxon>Fungi</taxon>
        <taxon>Dikarya</taxon>
        <taxon>Ascomycota</taxon>
        <taxon>Pezizomycotina</taxon>
        <taxon>Eurotiomycetes</taxon>
        <taxon>Chaetothyriomycetidae</taxon>
        <taxon>Chaetothyriales</taxon>
        <taxon>Herpotrichiellaceae</taxon>
        <taxon>Cladophialophora</taxon>
    </lineage>
</organism>
<dbReference type="EMBL" id="KN846988">
    <property type="protein sequence ID" value="KIW92831.1"/>
    <property type="molecule type" value="Genomic_DNA"/>
</dbReference>
<keyword evidence="5" id="KW-1185">Reference proteome</keyword>
<dbReference type="InterPro" id="IPR025110">
    <property type="entry name" value="AMP-bd_C"/>
</dbReference>
<dbReference type="Gene3D" id="3.30.300.30">
    <property type="match status" value="1"/>
</dbReference>
<dbReference type="PANTHER" id="PTHR24096">
    <property type="entry name" value="LONG-CHAIN-FATTY-ACID--COA LIGASE"/>
    <property type="match status" value="1"/>
</dbReference>
<dbReference type="VEuPathDB" id="FungiDB:Z519_06680"/>
<keyword evidence="2" id="KW-0436">Ligase</keyword>
<dbReference type="RefSeq" id="XP_016619500.1">
    <property type="nucleotide sequence ID" value="XM_016764418.1"/>
</dbReference>
<accession>A0A0D2ESH6</accession>
<dbReference type="HOGENOM" id="CLU_000022_17_3_1"/>
<gene>
    <name evidence="4" type="ORF">Z519_06680</name>
</gene>
<evidence type="ECO:0000313" key="5">
    <source>
        <dbReference type="Proteomes" id="UP000053789"/>
    </source>
</evidence>
<evidence type="ECO:0000259" key="3">
    <source>
        <dbReference type="Pfam" id="PF13193"/>
    </source>
</evidence>
<dbReference type="GO" id="GO:0016405">
    <property type="term" value="F:CoA-ligase activity"/>
    <property type="evidence" value="ECO:0007669"/>
    <property type="project" value="TreeGrafter"/>
</dbReference>
<protein>
    <recommendedName>
        <fullName evidence="3">AMP-binding enzyme C-terminal domain-containing protein</fullName>
    </recommendedName>
</protein>